<keyword evidence="7 9" id="KW-0320">Glycogen biosynthesis</keyword>
<comment type="function">
    <text evidence="9">Involved in the biosynthesis of ADP-glucose, a building block required for the elongation reactions to produce glycogen. Catalyzes the reaction between ATP and alpha-D-glucose 1-phosphate (G1P) to produce pyrophosphate and ADP-Glc.</text>
</comment>
<feature type="binding site" evidence="9">
    <location>
        <position position="191"/>
    </location>
    <ligand>
        <name>alpha-D-glucose 1-phosphate</name>
        <dbReference type="ChEBI" id="CHEBI:58601"/>
    </ligand>
</feature>
<dbReference type="InterPro" id="IPR005836">
    <property type="entry name" value="ADP_Glu_pyroP_CS"/>
</dbReference>
<dbReference type="InterPro" id="IPR029044">
    <property type="entry name" value="Nucleotide-diphossugar_trans"/>
</dbReference>
<comment type="pathway">
    <text evidence="9">Glycan biosynthesis; glycogen biosynthesis.</text>
</comment>
<dbReference type="InterPro" id="IPR056818">
    <property type="entry name" value="GlmU/GlgC-like_hexapep"/>
</dbReference>
<feature type="binding site" evidence="9">
    <location>
        <position position="165"/>
    </location>
    <ligand>
        <name>alpha-D-glucose 1-phosphate</name>
        <dbReference type="ChEBI" id="CHEBI:58601"/>
    </ligand>
</feature>
<evidence type="ECO:0000313" key="13">
    <source>
        <dbReference type="Proteomes" id="UP001549055"/>
    </source>
</evidence>
<feature type="binding site" evidence="9">
    <location>
        <begin position="180"/>
        <end position="181"/>
    </location>
    <ligand>
        <name>alpha-D-glucose 1-phosphate</name>
        <dbReference type="ChEBI" id="CHEBI:58601"/>
    </ligand>
</feature>
<dbReference type="RefSeq" id="WP_354280845.1">
    <property type="nucleotide sequence ID" value="NZ_JBEPMK010000003.1"/>
</dbReference>
<comment type="caution">
    <text evidence="12">The sequence shown here is derived from an EMBL/GenBank/DDBJ whole genome shotgun (WGS) entry which is preliminary data.</text>
</comment>
<dbReference type="InterPro" id="IPR011831">
    <property type="entry name" value="ADP-Glc_PPase"/>
</dbReference>
<evidence type="ECO:0000256" key="2">
    <source>
        <dbReference type="ARBA" id="ARBA00022600"/>
    </source>
</evidence>
<comment type="catalytic activity">
    <reaction evidence="9">
        <text>alpha-D-glucose 1-phosphate + ATP + H(+) = ADP-alpha-D-glucose + diphosphate</text>
        <dbReference type="Rhea" id="RHEA:12120"/>
        <dbReference type="ChEBI" id="CHEBI:15378"/>
        <dbReference type="ChEBI" id="CHEBI:30616"/>
        <dbReference type="ChEBI" id="CHEBI:33019"/>
        <dbReference type="ChEBI" id="CHEBI:57498"/>
        <dbReference type="ChEBI" id="CHEBI:58601"/>
        <dbReference type="EC" id="2.7.7.27"/>
    </reaction>
</comment>
<dbReference type="PROSITE" id="PS00810">
    <property type="entry name" value="ADP_GLC_PYROPHOSPH_3"/>
    <property type="match status" value="1"/>
</dbReference>
<evidence type="ECO:0000256" key="3">
    <source>
        <dbReference type="ARBA" id="ARBA00022679"/>
    </source>
</evidence>
<dbReference type="NCBIfam" id="NF003670">
    <property type="entry name" value="PRK05293.1"/>
    <property type="match status" value="1"/>
</dbReference>
<feature type="site" description="Could play a key role in the communication between the regulatory and the substrate sites" evidence="9">
    <location>
        <position position="60"/>
    </location>
</feature>
<reference evidence="12 13" key="1">
    <citation type="submission" date="2024-06" db="EMBL/GenBank/DDBJ databases">
        <title>Genomic Encyclopedia of Type Strains, Phase IV (KMG-IV): sequencing the most valuable type-strain genomes for metagenomic binning, comparative biology and taxonomic classification.</title>
        <authorList>
            <person name="Goeker M."/>
        </authorList>
    </citation>
    <scope>NUCLEOTIDE SEQUENCE [LARGE SCALE GENOMIC DNA]</scope>
    <source>
        <strain evidence="12 13">DSM 15349</strain>
    </source>
</reference>
<evidence type="ECO:0000256" key="6">
    <source>
        <dbReference type="ARBA" id="ARBA00022840"/>
    </source>
</evidence>
<accession>A0ABV2JKS9</accession>
<evidence type="ECO:0000313" key="12">
    <source>
        <dbReference type="EMBL" id="MET3644507.1"/>
    </source>
</evidence>
<keyword evidence="13" id="KW-1185">Reference proteome</keyword>
<protein>
    <recommendedName>
        <fullName evidence="9">Glucose-1-phosphate adenylyltransferase</fullName>
        <ecNumber evidence="9">2.7.7.27</ecNumber>
    </recommendedName>
    <alternativeName>
        <fullName evidence="9">ADP-glucose pyrophosphorylase</fullName>
        <shortName evidence="9">ADPGlc PPase</shortName>
    </alternativeName>
    <alternativeName>
        <fullName evidence="9">ADP-glucose synthase</fullName>
    </alternativeName>
</protein>
<proteinExistence type="inferred from homology"/>
<feature type="domain" description="Nucleotidyl transferase" evidence="10">
    <location>
        <begin position="8"/>
        <end position="260"/>
    </location>
</feature>
<feature type="domain" description="Glucose-1-phosphate adenylyltransferase/Bifunctional protein GlmU-like C-terminal hexapeptide" evidence="11">
    <location>
        <begin position="289"/>
        <end position="358"/>
    </location>
</feature>
<feature type="binding site" evidence="9">
    <location>
        <position position="100"/>
    </location>
    <ligand>
        <name>alpha-D-glucose 1-phosphate</name>
        <dbReference type="ChEBI" id="CHEBI:58601"/>
    </ligand>
</feature>
<evidence type="ECO:0000256" key="1">
    <source>
        <dbReference type="ARBA" id="ARBA00010443"/>
    </source>
</evidence>
<comment type="subunit">
    <text evidence="9">Homotetramer.</text>
</comment>
<keyword evidence="8 9" id="KW-0119">Carbohydrate metabolism</keyword>
<dbReference type="NCBIfam" id="TIGR02091">
    <property type="entry name" value="glgC"/>
    <property type="match status" value="1"/>
</dbReference>
<dbReference type="Proteomes" id="UP001549055">
    <property type="component" value="Unassembled WGS sequence"/>
</dbReference>
<dbReference type="Gene3D" id="2.160.10.10">
    <property type="entry name" value="Hexapeptide repeat proteins"/>
    <property type="match status" value="1"/>
</dbReference>
<organism evidence="12 13">
    <name type="scientific">Streptococcus gallinaceus</name>
    <dbReference type="NCBI Taxonomy" id="165758"/>
    <lineage>
        <taxon>Bacteria</taxon>
        <taxon>Bacillati</taxon>
        <taxon>Bacillota</taxon>
        <taxon>Bacilli</taxon>
        <taxon>Lactobacillales</taxon>
        <taxon>Streptococcaceae</taxon>
        <taxon>Streptococcus</taxon>
    </lineage>
</organism>
<sequence>MAQNKLLAMILAGGRGTRLEGLTHKVAKPAVAFGGKYRIIDFPLSNCANSGIDIVGVLTQYESVLLNSYVAQSQRWGLDVHGSGVFVLPPREKIEGFGLYQGTADAITQNIDFIDLHEPEYVLILSGDHIYKMNYDKLLESHIEKGADATIAVIEVPIKEASRFGIMNTDEDYRIEEFEEKPADPKSNLASMGIYIFTWKTLKKYLLEDEKLDTSSHDFGHDLIPKYLEDGRKLYAYPFRGYWKDVGTVNSLWESNMDLIDHNDDLNLFDPTWKIYSEDTGSPAQVIGSNATVKSAYIDKGAIIDGYVEHSIVSTDAQIKEGAVVKNSVILPNAQIGENVELDYVIIAEGIKIADGSSLAGTPDAILLIDKNVSKVKEDTDA</sequence>
<comment type="caution">
    <text evidence="9">Lacks conserved residue(s) required for the propagation of feature annotation.</text>
</comment>
<keyword evidence="4 9" id="KW-0548">Nucleotidyltransferase</keyword>
<dbReference type="PANTHER" id="PTHR43523:SF2">
    <property type="entry name" value="GLUCOSE-1-PHOSPHATE ADENYLYLTRANSFERASE"/>
    <property type="match status" value="1"/>
</dbReference>
<dbReference type="PANTHER" id="PTHR43523">
    <property type="entry name" value="GLUCOSE-1-PHOSPHATE ADENYLYLTRANSFERASE-RELATED"/>
    <property type="match status" value="1"/>
</dbReference>
<dbReference type="PROSITE" id="PS00808">
    <property type="entry name" value="ADP_GLC_PYROPHOSPH_1"/>
    <property type="match status" value="1"/>
</dbReference>
<keyword evidence="3 9" id="KW-0808">Transferase</keyword>
<evidence type="ECO:0000259" key="11">
    <source>
        <dbReference type="Pfam" id="PF24894"/>
    </source>
</evidence>
<evidence type="ECO:0000256" key="7">
    <source>
        <dbReference type="ARBA" id="ARBA00023056"/>
    </source>
</evidence>
<dbReference type="Pfam" id="PF24894">
    <property type="entry name" value="Hexapep_GlmU"/>
    <property type="match status" value="1"/>
</dbReference>
<dbReference type="SUPFAM" id="SSF53448">
    <property type="entry name" value="Nucleotide-diphospho-sugar transferases"/>
    <property type="match status" value="1"/>
</dbReference>
<dbReference type="InterPro" id="IPR011004">
    <property type="entry name" value="Trimer_LpxA-like_sf"/>
</dbReference>
<dbReference type="HAMAP" id="MF_00624">
    <property type="entry name" value="GlgC"/>
    <property type="match status" value="1"/>
</dbReference>
<dbReference type="Pfam" id="PF00483">
    <property type="entry name" value="NTP_transferase"/>
    <property type="match status" value="1"/>
</dbReference>
<comment type="similarity">
    <text evidence="1 9">Belongs to the bacterial/plant glucose-1-phosphate adenylyltransferase family.</text>
</comment>
<keyword evidence="2 9" id="KW-0321">Glycogen metabolism</keyword>
<evidence type="ECO:0000256" key="5">
    <source>
        <dbReference type="ARBA" id="ARBA00022741"/>
    </source>
</evidence>
<dbReference type="Gene3D" id="3.90.550.10">
    <property type="entry name" value="Spore Coat Polysaccharide Biosynthesis Protein SpsA, Chain A"/>
    <property type="match status" value="1"/>
</dbReference>
<dbReference type="InterPro" id="IPR023049">
    <property type="entry name" value="GlgC_bac"/>
</dbReference>
<dbReference type="CDD" id="cd02508">
    <property type="entry name" value="ADP_Glucose_PP"/>
    <property type="match status" value="1"/>
</dbReference>
<keyword evidence="5 9" id="KW-0547">Nucleotide-binding</keyword>
<evidence type="ECO:0000259" key="10">
    <source>
        <dbReference type="Pfam" id="PF00483"/>
    </source>
</evidence>
<evidence type="ECO:0000256" key="9">
    <source>
        <dbReference type="HAMAP-Rule" id="MF_00624"/>
    </source>
</evidence>
<dbReference type="GO" id="GO:0008878">
    <property type="term" value="F:glucose-1-phosphate adenylyltransferase activity"/>
    <property type="evidence" value="ECO:0007669"/>
    <property type="project" value="UniProtKB-EC"/>
</dbReference>
<dbReference type="EC" id="2.7.7.27" evidence="9"/>
<name>A0ABV2JKS9_9STRE</name>
<dbReference type="EMBL" id="JBEPMK010000003">
    <property type="protein sequence ID" value="MET3644507.1"/>
    <property type="molecule type" value="Genomic_DNA"/>
</dbReference>
<gene>
    <name evidence="9" type="primary">glgC</name>
    <name evidence="12" type="ORF">ABID27_001131</name>
</gene>
<evidence type="ECO:0000256" key="4">
    <source>
        <dbReference type="ARBA" id="ARBA00022695"/>
    </source>
</evidence>
<dbReference type="SUPFAM" id="SSF51161">
    <property type="entry name" value="Trimeric LpxA-like enzymes"/>
    <property type="match status" value="1"/>
</dbReference>
<evidence type="ECO:0000256" key="8">
    <source>
        <dbReference type="ARBA" id="ARBA00023277"/>
    </source>
</evidence>
<dbReference type="InterPro" id="IPR005835">
    <property type="entry name" value="NTP_transferase_dom"/>
</dbReference>
<dbReference type="CDD" id="cd04651">
    <property type="entry name" value="LbH_G1P_AT_C"/>
    <property type="match status" value="1"/>
</dbReference>
<keyword evidence="6 9" id="KW-0067">ATP-binding</keyword>